<dbReference type="SUPFAM" id="SSF82199">
    <property type="entry name" value="SET domain"/>
    <property type="match status" value="1"/>
</dbReference>
<dbReference type="Pfam" id="PF09273">
    <property type="entry name" value="Rubis-subs-bind"/>
    <property type="match status" value="1"/>
</dbReference>
<dbReference type="STRING" id="2880.D8LLW9"/>
<dbReference type="InterPro" id="IPR036464">
    <property type="entry name" value="Rubisco_LSMT_subst-bd_sf"/>
</dbReference>
<dbReference type="InterPro" id="IPR050600">
    <property type="entry name" value="SETD3_SETD6_MTase"/>
</dbReference>
<reference evidence="5 6" key="1">
    <citation type="journal article" date="2010" name="Nature">
        <title>The Ectocarpus genome and the independent evolution of multicellularity in brown algae.</title>
        <authorList>
            <person name="Cock J.M."/>
            <person name="Sterck L."/>
            <person name="Rouze P."/>
            <person name="Scornet D."/>
            <person name="Allen A.E."/>
            <person name="Amoutzias G."/>
            <person name="Anthouard V."/>
            <person name="Artiguenave F."/>
            <person name="Aury J.M."/>
            <person name="Badger J.H."/>
            <person name="Beszteri B."/>
            <person name="Billiau K."/>
            <person name="Bonnet E."/>
            <person name="Bothwell J.H."/>
            <person name="Bowler C."/>
            <person name="Boyen C."/>
            <person name="Brownlee C."/>
            <person name="Carrano C.J."/>
            <person name="Charrier B."/>
            <person name="Cho G.Y."/>
            <person name="Coelho S.M."/>
            <person name="Collen J."/>
            <person name="Corre E."/>
            <person name="Da Silva C."/>
            <person name="Delage L."/>
            <person name="Delaroque N."/>
            <person name="Dittami S.M."/>
            <person name="Doulbeau S."/>
            <person name="Elias M."/>
            <person name="Farnham G."/>
            <person name="Gachon C.M."/>
            <person name="Gschloessl B."/>
            <person name="Heesch S."/>
            <person name="Jabbari K."/>
            <person name="Jubin C."/>
            <person name="Kawai H."/>
            <person name="Kimura K."/>
            <person name="Kloareg B."/>
            <person name="Kupper F.C."/>
            <person name="Lang D."/>
            <person name="Le Bail A."/>
            <person name="Leblanc C."/>
            <person name="Lerouge P."/>
            <person name="Lohr M."/>
            <person name="Lopez P.J."/>
            <person name="Martens C."/>
            <person name="Maumus F."/>
            <person name="Michel G."/>
            <person name="Miranda-Saavedra D."/>
            <person name="Morales J."/>
            <person name="Moreau H."/>
            <person name="Motomura T."/>
            <person name="Nagasato C."/>
            <person name="Napoli C.A."/>
            <person name="Nelson D.R."/>
            <person name="Nyvall-Collen P."/>
            <person name="Peters A.F."/>
            <person name="Pommier C."/>
            <person name="Potin P."/>
            <person name="Poulain J."/>
            <person name="Quesneville H."/>
            <person name="Read B."/>
            <person name="Rensing S.A."/>
            <person name="Ritter A."/>
            <person name="Rousvoal S."/>
            <person name="Samanta M."/>
            <person name="Samson G."/>
            <person name="Schroeder D.C."/>
            <person name="Segurens B."/>
            <person name="Strittmatter M."/>
            <person name="Tonon T."/>
            <person name="Tregear J.W."/>
            <person name="Valentin K."/>
            <person name="von Dassow P."/>
            <person name="Yamagishi T."/>
            <person name="Van de Peer Y."/>
            <person name="Wincker P."/>
        </authorList>
    </citation>
    <scope>NUCLEOTIDE SEQUENCE [LARGE SCALE GENOMIC DNA]</scope>
    <source>
        <strain evidence="6">Ec32 / CCAP1310/4</strain>
    </source>
</reference>
<dbReference type="OMA" id="ENEADCC"/>
<dbReference type="CDD" id="cd19179">
    <property type="entry name" value="SET_RBCMT"/>
    <property type="match status" value="1"/>
</dbReference>
<name>D8LLW9_ECTSI</name>
<evidence type="ECO:0000259" key="4">
    <source>
        <dbReference type="PROSITE" id="PS50280"/>
    </source>
</evidence>
<dbReference type="Gene3D" id="3.90.1420.10">
    <property type="entry name" value="Rubisco LSMT, substrate-binding domain"/>
    <property type="match status" value="1"/>
</dbReference>
<keyword evidence="2" id="KW-0808">Transferase</keyword>
<dbReference type="Proteomes" id="UP000002630">
    <property type="component" value="Linkage Group LG17"/>
</dbReference>
<organism evidence="5 6">
    <name type="scientific">Ectocarpus siliculosus</name>
    <name type="common">Brown alga</name>
    <name type="synonym">Conferva siliculosa</name>
    <dbReference type="NCBI Taxonomy" id="2880"/>
    <lineage>
        <taxon>Eukaryota</taxon>
        <taxon>Sar</taxon>
        <taxon>Stramenopiles</taxon>
        <taxon>Ochrophyta</taxon>
        <taxon>PX clade</taxon>
        <taxon>Phaeophyceae</taxon>
        <taxon>Ectocarpales</taxon>
        <taxon>Ectocarpaceae</taxon>
        <taxon>Ectocarpus</taxon>
    </lineage>
</organism>
<evidence type="ECO:0000256" key="3">
    <source>
        <dbReference type="ARBA" id="ARBA00022691"/>
    </source>
</evidence>
<keyword evidence="6" id="KW-1185">Reference proteome</keyword>
<gene>
    <name evidence="5" type="ORF">Esi_0038_0042</name>
</gene>
<accession>D8LLW9</accession>
<evidence type="ECO:0000256" key="2">
    <source>
        <dbReference type="ARBA" id="ARBA00022679"/>
    </source>
</evidence>
<dbReference type="GO" id="GO:0032259">
    <property type="term" value="P:methylation"/>
    <property type="evidence" value="ECO:0007669"/>
    <property type="project" value="UniProtKB-KW"/>
</dbReference>
<protein>
    <submittedName>
        <fullName evidence="5">Ribulose-1,5 bisphosphate carboxylase/oxygenase large subunit N-methyltransferase, chloropl</fullName>
    </submittedName>
</protein>
<keyword evidence="1" id="KW-0489">Methyltransferase</keyword>
<dbReference type="SUPFAM" id="SSF81822">
    <property type="entry name" value="RuBisCo LSMT C-terminal, substrate-binding domain"/>
    <property type="match status" value="1"/>
</dbReference>
<dbReference type="InterPro" id="IPR001214">
    <property type="entry name" value="SET_dom"/>
</dbReference>
<dbReference type="PROSITE" id="PS50280">
    <property type="entry name" value="SET"/>
    <property type="match status" value="1"/>
</dbReference>
<dbReference type="OrthoDB" id="441812at2759"/>
<dbReference type="eggNOG" id="KOG1337">
    <property type="taxonomic scope" value="Eukaryota"/>
</dbReference>
<dbReference type="PANTHER" id="PTHR13271">
    <property type="entry name" value="UNCHARACTERIZED PUTATIVE METHYLTRANSFERASE"/>
    <property type="match status" value="1"/>
</dbReference>
<dbReference type="Gene3D" id="3.90.1410.10">
    <property type="entry name" value="set domain protein methyltransferase, domain 1"/>
    <property type="match status" value="1"/>
</dbReference>
<feature type="domain" description="SET" evidence="4">
    <location>
        <begin position="22"/>
        <end position="249"/>
    </location>
</feature>
<evidence type="ECO:0000313" key="5">
    <source>
        <dbReference type="EMBL" id="CBN77183.1"/>
    </source>
</evidence>
<dbReference type="EMBL" id="FN649742">
    <property type="protein sequence ID" value="CBN77183.1"/>
    <property type="molecule type" value="Genomic_DNA"/>
</dbReference>
<dbReference type="EMBL" id="FN648575">
    <property type="protein sequence ID" value="CBN77183.1"/>
    <property type="molecule type" value="Genomic_DNA"/>
</dbReference>
<dbReference type="AlphaFoldDB" id="D8LLW9"/>
<dbReference type="InParanoid" id="D8LLW9"/>
<proteinExistence type="predicted"/>
<keyword evidence="3" id="KW-0949">S-adenosyl-L-methionine</keyword>
<dbReference type="GO" id="GO:0016279">
    <property type="term" value="F:protein-lysine N-methyltransferase activity"/>
    <property type="evidence" value="ECO:0007669"/>
    <property type="project" value="InterPro"/>
</dbReference>
<dbReference type="InterPro" id="IPR015353">
    <property type="entry name" value="Rubisco_LSMT_subst-bd"/>
</dbReference>
<dbReference type="InterPro" id="IPR046341">
    <property type="entry name" value="SET_dom_sf"/>
</dbReference>
<dbReference type="PANTHER" id="PTHR13271:SF123">
    <property type="entry name" value="RIBULOSE-1,5-BISPHOSPHATE CARBOXYLASE_OXYGENASE SMALL SUBUNIT N-METHYLTRANSFERASE I-RELATED"/>
    <property type="match status" value="1"/>
</dbReference>
<dbReference type="InterPro" id="IPR044431">
    <property type="entry name" value="SET_RBCMT"/>
</dbReference>
<evidence type="ECO:0000313" key="6">
    <source>
        <dbReference type="Proteomes" id="UP000002630"/>
    </source>
</evidence>
<evidence type="ECO:0000256" key="1">
    <source>
        <dbReference type="ARBA" id="ARBA00022603"/>
    </source>
</evidence>
<sequence length="460" mass="50396">MAFDPDVTPGALDAFHVWLTKSGVRLTDNAVLAGRSPLAGERGLVAAKAIETGQSVLAIPQSLGLTATGLKSSGIAQYVEGFEGWTGETGLIALQVLWERAQGEGSKMAPWIAVLPKEGELEMPLFWGEADLTLADASSTRGISGFVADVDEDFAWLSENAFAKHPKVFPADKFGPGDFRWAVGVALSRSFFVDGELRLTPLVDFANHSSLRGVSEPTGGTTGLFGSKAVVLRAGKNYEEGEEFFVSYGPKGAAGYLEENGFVPPVSGSEVTCELEFSIPEDDKFFDDKEDILERAGLRTSSTFDLTAVGLPDAELVRFLRLLCVSGDDAFLLEGIFRNEVWDFMNEPVSRPNEEAVNELLATRCEEELKAFFGTAKEEEGIVSGKAEASERQRLCAGVRQGERMALEMTRSWCESDSKALDRKEYYQERRLKDLQLDLPWEVDEIYPTERRPGGGELDW</sequence>